<dbReference type="InterPro" id="IPR000182">
    <property type="entry name" value="GNAT_dom"/>
</dbReference>
<organism evidence="2 3">
    <name type="scientific">Alkalibacillus salilacus</name>
    <dbReference type="NCBI Taxonomy" id="284582"/>
    <lineage>
        <taxon>Bacteria</taxon>
        <taxon>Bacillati</taxon>
        <taxon>Bacillota</taxon>
        <taxon>Bacilli</taxon>
        <taxon>Bacillales</taxon>
        <taxon>Bacillaceae</taxon>
        <taxon>Alkalibacillus</taxon>
    </lineage>
</organism>
<proteinExistence type="predicted"/>
<dbReference type="Pfam" id="PF00583">
    <property type="entry name" value="Acetyltransf_1"/>
    <property type="match status" value="1"/>
</dbReference>
<name>A0ABT9VII7_9BACI</name>
<evidence type="ECO:0000313" key="3">
    <source>
        <dbReference type="Proteomes" id="UP001224359"/>
    </source>
</evidence>
<protein>
    <submittedName>
        <fullName evidence="2">Ribosomal protein S18 acetylase RimI-like enzyme</fullName>
    </submittedName>
</protein>
<dbReference type="PANTHER" id="PTHR43072">
    <property type="entry name" value="N-ACETYLTRANSFERASE"/>
    <property type="match status" value="1"/>
</dbReference>
<reference evidence="2 3" key="1">
    <citation type="submission" date="2023-07" db="EMBL/GenBank/DDBJ databases">
        <title>Genomic Encyclopedia of Type Strains, Phase IV (KMG-IV): sequencing the most valuable type-strain genomes for metagenomic binning, comparative biology and taxonomic classification.</title>
        <authorList>
            <person name="Goeker M."/>
        </authorList>
    </citation>
    <scope>NUCLEOTIDE SEQUENCE [LARGE SCALE GENOMIC DNA]</scope>
    <source>
        <strain evidence="2 3">DSM 16460</strain>
    </source>
</reference>
<accession>A0ABT9VII7</accession>
<evidence type="ECO:0000313" key="2">
    <source>
        <dbReference type="EMBL" id="MDQ0160655.1"/>
    </source>
</evidence>
<sequence>MIREDVVIRQAKIEDASGILHIQEEVVLEGKFLTTVSEEFNKTVEQQRDWVEKVLKNDKETMLVAVYQGTILGWIVFFSSNRVRLSHTGSIGMMVKKDFRSMGVGKLLIKHLLDWAEQHQSIEKVSLGVFLTNQKAIALYKDMGFIEEGRKVKEFKLNEDEYVDDILMCKFV</sequence>
<dbReference type="SUPFAM" id="SSF55729">
    <property type="entry name" value="Acyl-CoA N-acyltransferases (Nat)"/>
    <property type="match status" value="1"/>
</dbReference>
<dbReference type="PROSITE" id="PS51186">
    <property type="entry name" value="GNAT"/>
    <property type="match status" value="1"/>
</dbReference>
<evidence type="ECO:0000259" key="1">
    <source>
        <dbReference type="PROSITE" id="PS51186"/>
    </source>
</evidence>
<dbReference type="Proteomes" id="UP001224359">
    <property type="component" value="Unassembled WGS sequence"/>
</dbReference>
<dbReference type="EMBL" id="JAUSTQ010000015">
    <property type="protein sequence ID" value="MDQ0160655.1"/>
    <property type="molecule type" value="Genomic_DNA"/>
</dbReference>
<dbReference type="Gene3D" id="3.40.630.30">
    <property type="match status" value="1"/>
</dbReference>
<dbReference type="CDD" id="cd04301">
    <property type="entry name" value="NAT_SF"/>
    <property type="match status" value="1"/>
</dbReference>
<gene>
    <name evidence="2" type="ORF">J2S77_002659</name>
</gene>
<dbReference type="InterPro" id="IPR016181">
    <property type="entry name" value="Acyl_CoA_acyltransferase"/>
</dbReference>
<comment type="caution">
    <text evidence="2">The sequence shown here is derived from an EMBL/GenBank/DDBJ whole genome shotgun (WGS) entry which is preliminary data.</text>
</comment>
<feature type="domain" description="N-acetyltransferase" evidence="1">
    <location>
        <begin position="6"/>
        <end position="172"/>
    </location>
</feature>
<keyword evidence="3" id="KW-1185">Reference proteome</keyword>